<feature type="transmembrane region" description="Helical" evidence="6">
    <location>
        <begin position="229"/>
        <end position="253"/>
    </location>
</feature>
<organism evidence="8">
    <name type="scientific">Cyclophora tenuis</name>
    <name type="common">Marine diatom</name>
    <dbReference type="NCBI Taxonomy" id="216820"/>
    <lineage>
        <taxon>Eukaryota</taxon>
        <taxon>Sar</taxon>
        <taxon>Stramenopiles</taxon>
        <taxon>Ochrophyta</taxon>
        <taxon>Bacillariophyta</taxon>
        <taxon>Fragilariophyceae</taxon>
        <taxon>Fragilariophycidae</taxon>
        <taxon>Cyclophorales</taxon>
        <taxon>Cyclophoraceae</taxon>
        <taxon>Cyclophora</taxon>
    </lineage>
</organism>
<keyword evidence="4 5" id="KW-0472">Membrane</keyword>
<evidence type="ECO:0000256" key="6">
    <source>
        <dbReference type="SAM" id="Phobius"/>
    </source>
</evidence>
<reference evidence="8" key="1">
    <citation type="submission" date="2021-01" db="EMBL/GenBank/DDBJ databases">
        <authorList>
            <person name="Corre E."/>
            <person name="Pelletier E."/>
            <person name="Niang G."/>
            <person name="Scheremetjew M."/>
            <person name="Finn R."/>
            <person name="Kale V."/>
            <person name="Holt S."/>
            <person name="Cochrane G."/>
            <person name="Meng A."/>
            <person name="Brown T."/>
            <person name="Cohen L."/>
        </authorList>
    </citation>
    <scope>NUCLEOTIDE SEQUENCE</scope>
    <source>
        <strain evidence="8">ECT3854</strain>
    </source>
</reference>
<comment type="subcellular location">
    <subcellularLocation>
        <location evidence="1">Membrane</location>
        <topology evidence="1">Multi-pass membrane protein</topology>
    </subcellularLocation>
</comment>
<evidence type="ECO:0000256" key="4">
    <source>
        <dbReference type="ARBA" id="ARBA00023136"/>
    </source>
</evidence>
<evidence type="ECO:0000256" key="5">
    <source>
        <dbReference type="PROSITE-ProRule" id="PRU01087"/>
    </source>
</evidence>
<dbReference type="AlphaFoldDB" id="A0A7S1D107"/>
<evidence type="ECO:0000256" key="3">
    <source>
        <dbReference type="ARBA" id="ARBA00022989"/>
    </source>
</evidence>
<feature type="domain" description="EXPERA" evidence="7">
    <location>
        <begin position="172"/>
        <end position="308"/>
    </location>
</feature>
<evidence type="ECO:0000259" key="7">
    <source>
        <dbReference type="PROSITE" id="PS51751"/>
    </source>
</evidence>
<proteinExistence type="predicted"/>
<feature type="transmembrane region" description="Helical" evidence="6">
    <location>
        <begin position="101"/>
        <end position="120"/>
    </location>
</feature>
<gene>
    <name evidence="8" type="ORF">CTEN0397_LOCUS4424</name>
</gene>
<feature type="transmembrane region" description="Helical" evidence="6">
    <location>
        <begin position="297"/>
        <end position="318"/>
    </location>
</feature>
<keyword evidence="2 5" id="KW-0812">Transmembrane</keyword>
<dbReference type="InterPro" id="IPR051987">
    <property type="entry name" value="Sigma-2_receptor-like"/>
</dbReference>
<dbReference type="Pfam" id="PF05241">
    <property type="entry name" value="EBP"/>
    <property type="match status" value="2"/>
</dbReference>
<name>A0A7S1D107_CYCTE</name>
<feature type="transmembrane region" description="Helical" evidence="6">
    <location>
        <begin position="265"/>
        <end position="285"/>
    </location>
</feature>
<feature type="transmembrane region" description="Helical" evidence="6">
    <location>
        <begin position="66"/>
        <end position="89"/>
    </location>
</feature>
<keyword evidence="3 5" id="KW-1133">Transmembrane helix</keyword>
<feature type="domain" description="EXPERA" evidence="7">
    <location>
        <begin position="8"/>
        <end position="153"/>
    </location>
</feature>
<dbReference type="GO" id="GO:0005783">
    <property type="term" value="C:endoplasmic reticulum"/>
    <property type="evidence" value="ECO:0007669"/>
    <property type="project" value="TreeGrafter"/>
</dbReference>
<dbReference type="PROSITE" id="PS51751">
    <property type="entry name" value="EXPERA"/>
    <property type="match status" value="2"/>
</dbReference>
<protein>
    <recommendedName>
        <fullName evidence="7">EXPERA domain-containing protein</fullName>
    </recommendedName>
</protein>
<evidence type="ECO:0000256" key="2">
    <source>
        <dbReference type="ARBA" id="ARBA00022692"/>
    </source>
</evidence>
<dbReference type="InterPro" id="IPR033118">
    <property type="entry name" value="EXPERA"/>
</dbReference>
<evidence type="ECO:0000256" key="1">
    <source>
        <dbReference type="ARBA" id="ARBA00004141"/>
    </source>
</evidence>
<dbReference type="PANTHER" id="PTHR31204:SF1">
    <property type="entry name" value="SIGMA INTRACELLULAR RECEPTOR 2"/>
    <property type="match status" value="1"/>
</dbReference>
<evidence type="ECO:0000313" key="8">
    <source>
        <dbReference type="EMBL" id="CAD8933395.1"/>
    </source>
</evidence>
<feature type="transmembrane region" description="Helical" evidence="6">
    <location>
        <begin position="171"/>
        <end position="190"/>
    </location>
</feature>
<dbReference type="EMBL" id="HBFW01006805">
    <property type="protein sequence ID" value="CAD8933395.1"/>
    <property type="molecule type" value="Transcribed_RNA"/>
</dbReference>
<feature type="transmembrane region" description="Helical" evidence="6">
    <location>
        <begin position="132"/>
        <end position="151"/>
    </location>
</feature>
<dbReference type="GO" id="GO:0016020">
    <property type="term" value="C:membrane"/>
    <property type="evidence" value="ECO:0007669"/>
    <property type="project" value="UniProtKB-SubCell"/>
</dbReference>
<dbReference type="PANTHER" id="PTHR31204">
    <property type="entry name" value="SIGMA INTRACELLULAR RECEPTOR 2"/>
    <property type="match status" value="1"/>
</dbReference>
<sequence>MKAIEGMSRAALLGFFASHIPVTLLMDGQASLFRFPYPKAMTDFIQWYATTFQDSHFLKAPNFDPWFASMITWELVFQLPYFFVVVAMLRSTEKRETYPEWFRLLSLYYGASTATTLIPILANNLTNPEPSWSLRVGLCMVYLPYLIFPLWMVKLCWKPTENIIFQPMKGIVYISFFGFFASHIPISVLIDGQVVLPSYLFPKGAVDLLQFYLSNAVDPLMSSAKRTTWFQAVVLMENLFQVPFFCLALYVMVAFRVWPTWFQSICLAYSAQATTAMIAVYATLIAEGAPLSTLGVYFAYVAFPVWLTWICVQASFSAPTKDSAKTKSP</sequence>
<accession>A0A7S1D107</accession>